<dbReference type="InterPro" id="IPR052377">
    <property type="entry name" value="Mitochondrial_ECH-domain"/>
</dbReference>
<evidence type="ECO:0000256" key="5">
    <source>
        <dbReference type="ARBA" id="ARBA00023128"/>
    </source>
</evidence>
<dbReference type="EMBL" id="GAIX01004021">
    <property type="protein sequence ID" value="JAA88539.1"/>
    <property type="molecule type" value="Transcribed_RNA"/>
</dbReference>
<evidence type="ECO:0000313" key="8">
    <source>
        <dbReference type="EMBL" id="JAA88539.1"/>
    </source>
</evidence>
<dbReference type="InterPro" id="IPR029045">
    <property type="entry name" value="ClpP/crotonase-like_dom_sf"/>
</dbReference>
<name>S4PCR8_9NEOP</name>
<dbReference type="InterPro" id="IPR001753">
    <property type="entry name" value="Enoyl-CoA_hydra/iso"/>
</dbReference>
<dbReference type="Gene3D" id="3.90.226.10">
    <property type="entry name" value="2-enoyl-CoA Hydratase, Chain A, domain 1"/>
    <property type="match status" value="1"/>
</dbReference>
<comment type="function">
    <text evidence="6">May play a role in fatty acid biosynthesis and insulin sensitivity.</text>
</comment>
<dbReference type="SUPFAM" id="SSF52096">
    <property type="entry name" value="ClpP/crotonase"/>
    <property type="match status" value="1"/>
</dbReference>
<dbReference type="InterPro" id="IPR014748">
    <property type="entry name" value="Enoyl-CoA_hydra_C"/>
</dbReference>
<dbReference type="Pfam" id="PF00378">
    <property type="entry name" value="ECH_1"/>
    <property type="match status" value="1"/>
</dbReference>
<keyword evidence="2" id="KW-0276">Fatty acid metabolism</keyword>
<comment type="subcellular location">
    <subcellularLocation>
        <location evidence="1">Mitochondrion</location>
    </subcellularLocation>
</comment>
<proteinExistence type="predicted"/>
<protein>
    <recommendedName>
        <fullName evidence="7">Enoyl-CoA hydratase domain-containing protein 3, mitochondrial</fullName>
    </recommendedName>
</protein>
<evidence type="ECO:0000256" key="6">
    <source>
        <dbReference type="ARBA" id="ARBA00037410"/>
    </source>
</evidence>
<evidence type="ECO:0000256" key="1">
    <source>
        <dbReference type="ARBA" id="ARBA00004173"/>
    </source>
</evidence>
<reference evidence="8" key="2">
    <citation type="submission" date="2013-05" db="EMBL/GenBank/DDBJ databases">
        <authorList>
            <person name="Carter J.-M."/>
            <person name="Baker S.C."/>
            <person name="Pink R."/>
            <person name="Carter D.R.F."/>
            <person name="Collins A."/>
            <person name="Tomlin J."/>
            <person name="Gibbs M."/>
            <person name="Breuker C.J."/>
        </authorList>
    </citation>
    <scope>NUCLEOTIDE SEQUENCE</scope>
    <source>
        <tissue evidence="8">Ovary</tissue>
    </source>
</reference>
<dbReference type="Gene3D" id="1.10.12.10">
    <property type="entry name" value="Lyase 2-enoyl-coa Hydratase, Chain A, domain 2"/>
    <property type="match status" value="1"/>
</dbReference>
<dbReference type="GO" id="GO:0005739">
    <property type="term" value="C:mitochondrion"/>
    <property type="evidence" value="ECO:0007669"/>
    <property type="project" value="UniProtKB-SubCell"/>
</dbReference>
<evidence type="ECO:0000256" key="3">
    <source>
        <dbReference type="ARBA" id="ARBA00022946"/>
    </source>
</evidence>
<evidence type="ECO:0000256" key="7">
    <source>
        <dbReference type="ARBA" id="ARBA00040545"/>
    </source>
</evidence>
<keyword evidence="4" id="KW-0443">Lipid metabolism</keyword>
<organism evidence="8">
    <name type="scientific">Pararge aegeria</name>
    <name type="common">speckled wood butterfly</name>
    <dbReference type="NCBI Taxonomy" id="116150"/>
    <lineage>
        <taxon>Eukaryota</taxon>
        <taxon>Metazoa</taxon>
        <taxon>Ecdysozoa</taxon>
        <taxon>Arthropoda</taxon>
        <taxon>Hexapoda</taxon>
        <taxon>Insecta</taxon>
        <taxon>Pterygota</taxon>
        <taxon>Neoptera</taxon>
        <taxon>Endopterygota</taxon>
        <taxon>Lepidoptera</taxon>
        <taxon>Glossata</taxon>
        <taxon>Ditrysia</taxon>
        <taxon>Papilionoidea</taxon>
        <taxon>Nymphalidae</taxon>
        <taxon>Satyrinae</taxon>
        <taxon>Satyrini</taxon>
        <taxon>Parargina</taxon>
        <taxon>Pararge</taxon>
    </lineage>
</organism>
<dbReference type="PANTHER" id="PTHR43602">
    <property type="match status" value="1"/>
</dbReference>
<evidence type="ECO:0000256" key="2">
    <source>
        <dbReference type="ARBA" id="ARBA00022832"/>
    </source>
</evidence>
<evidence type="ECO:0000256" key="4">
    <source>
        <dbReference type="ARBA" id="ARBA00023098"/>
    </source>
</evidence>
<dbReference type="GO" id="GO:0016836">
    <property type="term" value="F:hydro-lyase activity"/>
    <property type="evidence" value="ECO:0007669"/>
    <property type="project" value="TreeGrafter"/>
</dbReference>
<accession>S4PCR8</accession>
<keyword evidence="5" id="KW-0496">Mitochondrion</keyword>
<keyword evidence="3" id="KW-0809">Transit peptide</keyword>
<dbReference type="CDD" id="cd06558">
    <property type="entry name" value="crotonase-like"/>
    <property type="match status" value="1"/>
</dbReference>
<sequence length="188" mass="20422">MSSGIEQHKLVFSTATELMKSIIQSPVPVIAKVNGFATAAGCQLVATCDIIVCSETSKFSTPGANFGIFCSTPGIAVGRSVPKSRAMYMLLTGEPISAKEAYESGLVTKVVSADKLDDEVNSIIEQVKRKSRSVITLGKEFFYEQIDLSVLEAYKLGEETMVRNINSDDGQEGIKSFVEKREASWSHK</sequence>
<dbReference type="AlphaFoldDB" id="S4PCR8"/>
<dbReference type="PANTHER" id="PTHR43602:SF1">
    <property type="entry name" value="ENOYL-COA HYDRATASE DOMAIN-CONTAINING PROTEIN 3, MITOCHONDRIAL"/>
    <property type="match status" value="1"/>
</dbReference>
<dbReference type="GO" id="GO:0006631">
    <property type="term" value="P:fatty acid metabolic process"/>
    <property type="evidence" value="ECO:0007669"/>
    <property type="project" value="UniProtKB-KW"/>
</dbReference>
<reference evidence="8" key="1">
    <citation type="journal article" date="2013" name="BMC Genomics">
        <title>Unscrambling butterfly oogenesis.</title>
        <authorList>
            <person name="Carter J.M."/>
            <person name="Baker S.C."/>
            <person name="Pink R."/>
            <person name="Carter D.R."/>
            <person name="Collins A."/>
            <person name="Tomlin J."/>
            <person name="Gibbs M."/>
            <person name="Breuker C.J."/>
        </authorList>
    </citation>
    <scope>NUCLEOTIDE SEQUENCE</scope>
    <source>
        <tissue evidence="8">Ovary</tissue>
    </source>
</reference>